<accession>A0A1K1SEX1</accession>
<dbReference type="AlphaFoldDB" id="A0A1K1SEX1"/>
<sequence>MTVSLCTPEDLPELLGSAAALFAEDGGRRDPFMDTGWPARDGAAYYSALIGDPRCLCLLAGGGHLIGRLRSPDPLRPAAVTAVLESMRVGPAHRRSGAGTALVRAFLAWAAENGANEVTVQAYAANEGALAFYRAQGFEPFELTLRHRNGWLSTVDSSH</sequence>
<organism evidence="2 3">
    <name type="scientific">Amycolatopsis australiensis</name>
    <dbReference type="NCBI Taxonomy" id="546364"/>
    <lineage>
        <taxon>Bacteria</taxon>
        <taxon>Bacillati</taxon>
        <taxon>Actinomycetota</taxon>
        <taxon>Actinomycetes</taxon>
        <taxon>Pseudonocardiales</taxon>
        <taxon>Pseudonocardiaceae</taxon>
        <taxon>Amycolatopsis</taxon>
    </lineage>
</organism>
<dbReference type="Proteomes" id="UP000182740">
    <property type="component" value="Unassembled WGS sequence"/>
</dbReference>
<evidence type="ECO:0000259" key="1">
    <source>
        <dbReference type="PROSITE" id="PS51186"/>
    </source>
</evidence>
<keyword evidence="3" id="KW-1185">Reference proteome</keyword>
<keyword evidence="2" id="KW-0808">Transferase</keyword>
<dbReference type="PROSITE" id="PS51186">
    <property type="entry name" value="GNAT"/>
    <property type="match status" value="1"/>
</dbReference>
<gene>
    <name evidence="2" type="ORF">SAMN04489730_5508</name>
</gene>
<dbReference type="STRING" id="546364.SAMN04489730_5508"/>
<dbReference type="PANTHER" id="PTHR43072">
    <property type="entry name" value="N-ACETYLTRANSFERASE"/>
    <property type="match status" value="1"/>
</dbReference>
<evidence type="ECO:0000313" key="2">
    <source>
        <dbReference type="EMBL" id="SFW82810.1"/>
    </source>
</evidence>
<dbReference type="Pfam" id="PF00583">
    <property type="entry name" value="Acetyltransf_1"/>
    <property type="match status" value="1"/>
</dbReference>
<dbReference type="InterPro" id="IPR000182">
    <property type="entry name" value="GNAT_dom"/>
</dbReference>
<dbReference type="GO" id="GO:0016747">
    <property type="term" value="F:acyltransferase activity, transferring groups other than amino-acyl groups"/>
    <property type="evidence" value="ECO:0007669"/>
    <property type="project" value="InterPro"/>
</dbReference>
<reference evidence="3" key="1">
    <citation type="submission" date="2016-11" db="EMBL/GenBank/DDBJ databases">
        <authorList>
            <person name="Varghese N."/>
            <person name="Submissions S."/>
        </authorList>
    </citation>
    <scope>NUCLEOTIDE SEQUENCE [LARGE SCALE GENOMIC DNA]</scope>
    <source>
        <strain evidence="3">DSM 44671</strain>
    </source>
</reference>
<proteinExistence type="predicted"/>
<dbReference type="Gene3D" id="3.40.630.30">
    <property type="match status" value="1"/>
</dbReference>
<evidence type="ECO:0000313" key="3">
    <source>
        <dbReference type="Proteomes" id="UP000182740"/>
    </source>
</evidence>
<dbReference type="PANTHER" id="PTHR43072:SF60">
    <property type="entry name" value="L-2,4-DIAMINOBUTYRIC ACID ACETYLTRANSFERASE"/>
    <property type="match status" value="1"/>
</dbReference>
<dbReference type="SUPFAM" id="SSF55729">
    <property type="entry name" value="Acyl-CoA N-acyltransferases (Nat)"/>
    <property type="match status" value="1"/>
</dbReference>
<dbReference type="CDD" id="cd04301">
    <property type="entry name" value="NAT_SF"/>
    <property type="match status" value="1"/>
</dbReference>
<name>A0A1K1SEX1_9PSEU</name>
<dbReference type="EMBL" id="FPJG01000006">
    <property type="protein sequence ID" value="SFW82810.1"/>
    <property type="molecule type" value="Genomic_DNA"/>
</dbReference>
<dbReference type="InterPro" id="IPR016181">
    <property type="entry name" value="Acyl_CoA_acyltransferase"/>
</dbReference>
<dbReference type="RefSeq" id="WP_072478981.1">
    <property type="nucleotide sequence ID" value="NZ_FPJG01000006.1"/>
</dbReference>
<dbReference type="OrthoDB" id="9799092at2"/>
<protein>
    <submittedName>
        <fullName evidence="2">Acetyltransferase (GNAT) family protein</fullName>
    </submittedName>
</protein>
<feature type="domain" description="N-acetyltransferase" evidence="1">
    <location>
        <begin position="1"/>
        <end position="159"/>
    </location>
</feature>